<evidence type="ECO:0008006" key="3">
    <source>
        <dbReference type="Google" id="ProtNLM"/>
    </source>
</evidence>
<accession>A0ABD3ID63</accession>
<protein>
    <recommendedName>
        <fullName evidence="3">Reverse transcriptase domain-containing protein</fullName>
    </recommendedName>
</protein>
<keyword evidence="2" id="KW-1185">Reference proteome</keyword>
<dbReference type="Proteomes" id="UP001633002">
    <property type="component" value="Unassembled WGS sequence"/>
</dbReference>
<sequence>MSTCGMLYAPGMTEGNVTQSRIQGLVTGGAAQVHVNGHFANMFQVTRGVIQVCPVAPLLFAMVIQPLMRMLRDEEAKGRLMGINYDGQKTLLHYIYADIMRVNLTIEEAQFNRLREVIQVFEGISGARLNFSKSLIMPICPSIPQEWVNASGSRGVRLLGWQFFFLYLGITTSNPVNEGSGYDPVYQMLSVGIDTNGLDALQTSCRHFLWGWVDQYNPKASMVAWEHITQGNKTAGWDEHR</sequence>
<comment type="caution">
    <text evidence="1">The sequence shown here is derived from an EMBL/GenBank/DDBJ whole genome shotgun (WGS) entry which is preliminary data.</text>
</comment>
<reference evidence="1 2" key="1">
    <citation type="submission" date="2024-09" db="EMBL/GenBank/DDBJ databases">
        <title>Chromosome-scale assembly of Riccia sorocarpa.</title>
        <authorList>
            <person name="Paukszto L."/>
        </authorList>
    </citation>
    <scope>NUCLEOTIDE SEQUENCE [LARGE SCALE GENOMIC DNA]</scope>
    <source>
        <strain evidence="1">LP-2024</strain>
        <tissue evidence="1">Aerial parts of the thallus</tissue>
    </source>
</reference>
<name>A0ABD3ID63_9MARC</name>
<dbReference type="AlphaFoldDB" id="A0ABD3ID63"/>
<proteinExistence type="predicted"/>
<gene>
    <name evidence="1" type="ORF">R1sor_019619</name>
</gene>
<evidence type="ECO:0000313" key="1">
    <source>
        <dbReference type="EMBL" id="KAL3701597.1"/>
    </source>
</evidence>
<dbReference type="EMBL" id="JBJQOH010000001">
    <property type="protein sequence ID" value="KAL3701597.1"/>
    <property type="molecule type" value="Genomic_DNA"/>
</dbReference>
<organism evidence="1 2">
    <name type="scientific">Riccia sorocarpa</name>
    <dbReference type="NCBI Taxonomy" id="122646"/>
    <lineage>
        <taxon>Eukaryota</taxon>
        <taxon>Viridiplantae</taxon>
        <taxon>Streptophyta</taxon>
        <taxon>Embryophyta</taxon>
        <taxon>Marchantiophyta</taxon>
        <taxon>Marchantiopsida</taxon>
        <taxon>Marchantiidae</taxon>
        <taxon>Marchantiales</taxon>
        <taxon>Ricciaceae</taxon>
        <taxon>Riccia</taxon>
    </lineage>
</organism>
<evidence type="ECO:0000313" key="2">
    <source>
        <dbReference type="Proteomes" id="UP001633002"/>
    </source>
</evidence>